<feature type="compositionally biased region" description="Acidic residues" evidence="1">
    <location>
        <begin position="1011"/>
        <end position="1024"/>
    </location>
</feature>
<feature type="region of interest" description="Disordered" evidence="1">
    <location>
        <begin position="295"/>
        <end position="334"/>
    </location>
</feature>
<proteinExistence type="predicted"/>
<name>A0A061BFI1_RHOTO</name>
<feature type="compositionally biased region" description="Low complexity" evidence="1">
    <location>
        <begin position="972"/>
        <end position="982"/>
    </location>
</feature>
<gene>
    <name evidence="2" type="ORF">RHTO0S_16e01244g</name>
</gene>
<protein>
    <submittedName>
        <fullName evidence="2">RHTO0S16e01244g1_1</fullName>
    </submittedName>
</protein>
<feature type="region of interest" description="Disordered" evidence="1">
    <location>
        <begin position="956"/>
        <end position="1042"/>
    </location>
</feature>
<feature type="region of interest" description="Disordered" evidence="1">
    <location>
        <begin position="406"/>
        <end position="429"/>
    </location>
</feature>
<sequence length="1042" mass="113159">MTFTQGLVGINEVTETVEIPVEAAKHIALLADSHGVLFGLAQTSGDAITNGQMVVAGMKQYEEMGFEVYWQGEGGARGPDGLVGAGHAAAKKGRQAGEVQLGLDGLVGMVPSGLVYEAIALGETAVARGSIGTAAAPAHAVVSRSEGEVTGAALARQLLAEGSPIVNFDDTIDQPELWSFSTASSPEDERLYSQQPLSPHLPRQLDPRAYQLSSAQPLDDQELASTAASYLAQPLPPFPAPRAVLRIPASTMSTPANAPVTQDLPAAPPAPPPADWAAVQSQPTLNNDEQLATARTTQSGTYPPPPWPLDQHEDVSSAPSPLFPQPPRPESIHSSLPVGLRGILVLCSDSDAVASYPPELIVARRISRAGTKISLEVYRVGAAWRAGAQRLIEGASRLLGQLKSADERYSDDAGEEDEQARREGGLSSTRLEEHPHLRRLARRWRSVKEFQDWATRNVEVVWRAMLVGSGAADDTTPFRPLPKGSRSPVGPARFAHLSLILRNNIDDLYLALTSIGYASKDGITRYGTLASYTSPASFYTVSEVPSPFTDQFLLDLFRHSSLVPAIPPAEHATPASCSAFLISSGTLPPLGTRSLHPAFAIGSSLPGTLCPLPGDLQLWPQELHLKRLAGDKIDAIQQFVSLLSDPVARQGEAVRDVWARIKRARGNERARRTAREERRILDAIDSGIRADEDEEESRIEHEPYEQLDPNWLHGGEKAAQALQARRHGIANIATRLLATPIFQFFAPEADSPVLVQERHAHIRSTDFDITLTRLYCPPDCLDAVETFAACLVDPKSVPALNDENSLSLVRLAAKVPSQPIYHFVRRMAMQARIPFASTAVERLHSLRLDATAPLEQSIFVHDARLLERLLALPQGRFINFLPSLLALTTSAAPPTYEVFDANASRMKEAGADVGDWRSRMRQLLQALLGIDTSSWRHPTARKHRSEVERLVADSSYHQPPLAPNAGPTAVQSAASPGASPNPSSSPEPEAPTQRSKRKNRGSKSYVLPTAEELDEQEVEEEEVEENKVAINYSGRERKKRKR</sequence>
<evidence type="ECO:0000256" key="1">
    <source>
        <dbReference type="SAM" id="MobiDB-lite"/>
    </source>
</evidence>
<accession>A0A061BFI1</accession>
<feature type="region of interest" description="Disordered" evidence="1">
    <location>
        <begin position="183"/>
        <end position="204"/>
    </location>
</feature>
<organism evidence="2">
    <name type="scientific">Rhodotorula toruloides</name>
    <name type="common">Yeast</name>
    <name type="synonym">Rhodosporidium toruloides</name>
    <dbReference type="NCBI Taxonomy" id="5286"/>
    <lineage>
        <taxon>Eukaryota</taxon>
        <taxon>Fungi</taxon>
        <taxon>Dikarya</taxon>
        <taxon>Basidiomycota</taxon>
        <taxon>Pucciniomycotina</taxon>
        <taxon>Microbotryomycetes</taxon>
        <taxon>Sporidiobolales</taxon>
        <taxon>Sporidiobolaceae</taxon>
        <taxon>Rhodotorula</taxon>
    </lineage>
</organism>
<evidence type="ECO:0000313" key="2">
    <source>
        <dbReference type="EMBL" id="CDR48100.1"/>
    </source>
</evidence>
<feature type="compositionally biased region" description="Basic and acidic residues" evidence="1">
    <location>
        <begin position="419"/>
        <end position="429"/>
    </location>
</feature>
<dbReference type="EMBL" id="LK052951">
    <property type="protein sequence ID" value="CDR48100.1"/>
    <property type="molecule type" value="Genomic_DNA"/>
</dbReference>
<feature type="region of interest" description="Disordered" evidence="1">
    <location>
        <begin position="254"/>
        <end position="278"/>
    </location>
</feature>
<dbReference type="AlphaFoldDB" id="A0A061BFI1"/>
<reference evidence="2" key="1">
    <citation type="journal article" date="2014" name="Genome Announc.">
        <title>Draft genome sequence of Rhodosporidium toruloides CECT1137, an oleaginous yeast of biotechnological interest.</title>
        <authorList>
            <person name="Morin N."/>
            <person name="Calcas X."/>
            <person name="Devillers H."/>
            <person name="Durrens P."/>
            <person name="Sherman D.J."/>
            <person name="Nicaud J.-M."/>
            <person name="Neuveglise C."/>
        </authorList>
    </citation>
    <scope>NUCLEOTIDE SEQUENCE</scope>
    <source>
        <strain evidence="2">CECT1137</strain>
    </source>
</reference>